<dbReference type="Proteomes" id="UP000294616">
    <property type="component" value="Unassembled WGS sequence"/>
</dbReference>
<dbReference type="NCBIfam" id="TIGR02432">
    <property type="entry name" value="lysidine_TilS_N"/>
    <property type="match status" value="1"/>
</dbReference>
<keyword evidence="6 8" id="KW-0067">ATP-binding</keyword>
<evidence type="ECO:0000256" key="6">
    <source>
        <dbReference type="ARBA" id="ARBA00022840"/>
    </source>
</evidence>
<evidence type="ECO:0000256" key="2">
    <source>
        <dbReference type="ARBA" id="ARBA00022490"/>
    </source>
</evidence>
<keyword evidence="2 8" id="KW-0963">Cytoplasm</keyword>
<protein>
    <recommendedName>
        <fullName evidence="8">tRNA(Ile)-lysidine synthase</fullName>
        <ecNumber evidence="8">6.3.4.19</ecNumber>
    </recommendedName>
    <alternativeName>
        <fullName evidence="8">tRNA(Ile)-2-lysyl-cytidine synthase</fullName>
    </alternativeName>
    <alternativeName>
        <fullName evidence="8">tRNA(Ile)-lysidine synthetase</fullName>
    </alternativeName>
</protein>
<feature type="binding site" evidence="8">
    <location>
        <begin position="28"/>
        <end position="33"/>
    </location>
    <ligand>
        <name>ATP</name>
        <dbReference type="ChEBI" id="CHEBI:30616"/>
    </ligand>
</feature>
<name>A0A4R1LZW4_9SPHI</name>
<dbReference type="NCBIfam" id="TIGR02433">
    <property type="entry name" value="lysidine_TilS_C"/>
    <property type="match status" value="1"/>
</dbReference>
<evidence type="ECO:0000259" key="9">
    <source>
        <dbReference type="SMART" id="SM00977"/>
    </source>
</evidence>
<feature type="domain" description="Lysidine-tRNA(Ile) synthetase C-terminal" evidence="9">
    <location>
        <begin position="366"/>
        <end position="439"/>
    </location>
</feature>
<dbReference type="InterPro" id="IPR012795">
    <property type="entry name" value="tRNA_Ile_lys_synt_N"/>
</dbReference>
<proteinExistence type="inferred from homology"/>
<dbReference type="Gene3D" id="3.40.50.620">
    <property type="entry name" value="HUPs"/>
    <property type="match status" value="1"/>
</dbReference>
<evidence type="ECO:0000313" key="10">
    <source>
        <dbReference type="EMBL" id="TCK82799.1"/>
    </source>
</evidence>
<dbReference type="Pfam" id="PF11734">
    <property type="entry name" value="TilS_C"/>
    <property type="match status" value="1"/>
</dbReference>
<dbReference type="SMART" id="SM00977">
    <property type="entry name" value="TilS_C"/>
    <property type="match status" value="1"/>
</dbReference>
<dbReference type="SUPFAM" id="SSF52402">
    <property type="entry name" value="Adenine nucleotide alpha hydrolases-like"/>
    <property type="match status" value="1"/>
</dbReference>
<dbReference type="GO" id="GO:0005737">
    <property type="term" value="C:cytoplasm"/>
    <property type="evidence" value="ECO:0007669"/>
    <property type="project" value="UniProtKB-SubCell"/>
</dbReference>
<dbReference type="InterPro" id="IPR012796">
    <property type="entry name" value="Lysidine-tRNA-synth_C"/>
</dbReference>
<comment type="caution">
    <text evidence="10">The sequence shown here is derived from an EMBL/GenBank/DDBJ whole genome shotgun (WGS) entry which is preliminary data.</text>
</comment>
<evidence type="ECO:0000256" key="8">
    <source>
        <dbReference type="HAMAP-Rule" id="MF_01161"/>
    </source>
</evidence>
<evidence type="ECO:0000256" key="5">
    <source>
        <dbReference type="ARBA" id="ARBA00022741"/>
    </source>
</evidence>
<dbReference type="SUPFAM" id="SSF56037">
    <property type="entry name" value="PheT/TilS domain"/>
    <property type="match status" value="1"/>
</dbReference>
<dbReference type="HAMAP" id="MF_01161">
    <property type="entry name" value="tRNA_Ile_lys_synt"/>
    <property type="match status" value="1"/>
</dbReference>
<dbReference type="CDD" id="cd01992">
    <property type="entry name" value="TilS_N"/>
    <property type="match status" value="1"/>
</dbReference>
<evidence type="ECO:0000256" key="1">
    <source>
        <dbReference type="ARBA" id="ARBA00004496"/>
    </source>
</evidence>
<dbReference type="GO" id="GO:0032267">
    <property type="term" value="F:tRNA(Ile)-lysidine synthase activity"/>
    <property type="evidence" value="ECO:0007669"/>
    <property type="project" value="UniProtKB-EC"/>
</dbReference>
<comment type="similarity">
    <text evidence="8">Belongs to the tRNA(Ile)-lysidine synthase family.</text>
</comment>
<gene>
    <name evidence="8" type="primary">tilS</name>
    <name evidence="10" type="ORF">C8N28_1384</name>
</gene>
<reference evidence="10 11" key="1">
    <citation type="submission" date="2019-03" db="EMBL/GenBank/DDBJ databases">
        <title>Genomic Encyclopedia of Archaeal and Bacterial Type Strains, Phase II (KMG-II): from individual species to whole genera.</title>
        <authorList>
            <person name="Goeker M."/>
        </authorList>
    </citation>
    <scope>NUCLEOTIDE SEQUENCE [LARGE SCALE GENOMIC DNA]</scope>
    <source>
        <strain evidence="10 11">DSM 22554</strain>
    </source>
</reference>
<dbReference type="PANTHER" id="PTHR43033:SF1">
    <property type="entry name" value="TRNA(ILE)-LYSIDINE SYNTHASE-RELATED"/>
    <property type="match status" value="1"/>
</dbReference>
<keyword evidence="11" id="KW-1185">Reference proteome</keyword>
<comment type="function">
    <text evidence="8">Ligates lysine onto the cytidine present at position 34 of the AUA codon-specific tRNA(Ile) that contains the anticodon CAU, in an ATP-dependent manner. Cytidine is converted to lysidine, thus changing the amino acid specificity of the tRNA from methionine to isoleucine.</text>
</comment>
<dbReference type="GO" id="GO:0005524">
    <property type="term" value="F:ATP binding"/>
    <property type="evidence" value="ECO:0007669"/>
    <property type="project" value="UniProtKB-UniRule"/>
</dbReference>
<evidence type="ECO:0000313" key="11">
    <source>
        <dbReference type="Proteomes" id="UP000294616"/>
    </source>
</evidence>
<dbReference type="InterPro" id="IPR014729">
    <property type="entry name" value="Rossmann-like_a/b/a_fold"/>
</dbReference>
<evidence type="ECO:0000256" key="3">
    <source>
        <dbReference type="ARBA" id="ARBA00022598"/>
    </source>
</evidence>
<comment type="subcellular location">
    <subcellularLocation>
        <location evidence="1 8">Cytoplasm</location>
    </subcellularLocation>
</comment>
<comment type="catalytic activity">
    <reaction evidence="7 8">
        <text>cytidine(34) in tRNA(Ile2) + L-lysine + ATP = lysidine(34) in tRNA(Ile2) + AMP + diphosphate + H(+)</text>
        <dbReference type="Rhea" id="RHEA:43744"/>
        <dbReference type="Rhea" id="RHEA-COMP:10625"/>
        <dbReference type="Rhea" id="RHEA-COMP:10670"/>
        <dbReference type="ChEBI" id="CHEBI:15378"/>
        <dbReference type="ChEBI" id="CHEBI:30616"/>
        <dbReference type="ChEBI" id="CHEBI:32551"/>
        <dbReference type="ChEBI" id="CHEBI:33019"/>
        <dbReference type="ChEBI" id="CHEBI:82748"/>
        <dbReference type="ChEBI" id="CHEBI:83665"/>
        <dbReference type="ChEBI" id="CHEBI:456215"/>
        <dbReference type="EC" id="6.3.4.19"/>
    </reaction>
</comment>
<sequence>MQFMDKFLRFIAENSLFTKEQPILLAVSGGKDSVLMAYLFAEAGFNFGIAHCNFGLREEASNLDEEFVKSLADQFKVDFYSTHFSTEQYASENHISIQMAARDLRYKWLEEIRSKHNYSFLAVAHHQTDSVETVFLNLLRGTGIAGLSGILPKRDKLIRPLLAFTGEEVKDIVVQKKLDFREDASNASTKYKRNRIRLEVLPVLRKINPEIEKTFLANSKRFHAVESFLTQAVEELRLELFIKEPNEETHIQISHLKELNPISLWIYELFSPYGFTEAVLSDLLRDWDNGSGRSFYSSTHQILVDRTSLILKPLVKENFEDLSIEALPYEFTWFHKRYKVYSADRADLSLTGFIQVIDFDAVKLPLLVRSWHQGDRFQPLGMKGQKKVSDFLISLKIPVTLKQEVPVIEDAGQSIVAILPWRIDDNFKVTPKTKKVIIFDEIKDE</sequence>
<dbReference type="InterPro" id="IPR012094">
    <property type="entry name" value="tRNA_Ile_lys_synt"/>
</dbReference>
<comment type="domain">
    <text evidence="8">The N-terminal region contains the highly conserved SGGXDS motif, predicted to be a P-loop motif involved in ATP binding.</text>
</comment>
<dbReference type="GO" id="GO:0006400">
    <property type="term" value="P:tRNA modification"/>
    <property type="evidence" value="ECO:0007669"/>
    <property type="project" value="UniProtKB-UniRule"/>
</dbReference>
<evidence type="ECO:0000256" key="7">
    <source>
        <dbReference type="ARBA" id="ARBA00048539"/>
    </source>
</evidence>
<keyword evidence="4 8" id="KW-0819">tRNA processing</keyword>
<keyword evidence="5 8" id="KW-0547">Nucleotide-binding</keyword>
<dbReference type="AlphaFoldDB" id="A0A4R1LZW4"/>
<keyword evidence="3 8" id="KW-0436">Ligase</keyword>
<dbReference type="Pfam" id="PF01171">
    <property type="entry name" value="ATP_bind_3"/>
    <property type="match status" value="1"/>
</dbReference>
<accession>A0A4R1LZW4</accession>
<dbReference type="EMBL" id="SMGO01000002">
    <property type="protein sequence ID" value="TCK82799.1"/>
    <property type="molecule type" value="Genomic_DNA"/>
</dbReference>
<dbReference type="InterPro" id="IPR011063">
    <property type="entry name" value="TilS/TtcA_N"/>
</dbReference>
<dbReference type="PANTHER" id="PTHR43033">
    <property type="entry name" value="TRNA(ILE)-LYSIDINE SYNTHASE-RELATED"/>
    <property type="match status" value="1"/>
</dbReference>
<dbReference type="EC" id="6.3.4.19" evidence="8"/>
<evidence type="ECO:0000256" key="4">
    <source>
        <dbReference type="ARBA" id="ARBA00022694"/>
    </source>
</evidence>
<organism evidence="10 11">
    <name type="scientific">Albibacterium bauzanense</name>
    <dbReference type="NCBI Taxonomy" id="653929"/>
    <lineage>
        <taxon>Bacteria</taxon>
        <taxon>Pseudomonadati</taxon>
        <taxon>Bacteroidota</taxon>
        <taxon>Sphingobacteriia</taxon>
        <taxon>Sphingobacteriales</taxon>
        <taxon>Sphingobacteriaceae</taxon>
        <taxon>Albibacterium</taxon>
    </lineage>
</organism>